<evidence type="ECO:0000256" key="4">
    <source>
        <dbReference type="ARBA" id="ARBA00023136"/>
    </source>
</evidence>
<organism evidence="7 8">
    <name type="scientific">Calderihabitans maritimus</name>
    <dbReference type="NCBI Taxonomy" id="1246530"/>
    <lineage>
        <taxon>Bacteria</taxon>
        <taxon>Bacillati</taxon>
        <taxon>Bacillota</taxon>
        <taxon>Clostridia</taxon>
        <taxon>Neomoorellales</taxon>
        <taxon>Calderihabitantaceae</taxon>
        <taxon>Calderihabitans</taxon>
    </lineage>
</organism>
<feature type="transmembrane region" description="Helical" evidence="5">
    <location>
        <begin position="139"/>
        <end position="156"/>
    </location>
</feature>
<feature type="transmembrane region" description="Helical" evidence="5">
    <location>
        <begin position="208"/>
        <end position="225"/>
    </location>
</feature>
<keyword evidence="2 5" id="KW-0812">Transmembrane</keyword>
<gene>
    <name evidence="7" type="ORF">KKC1_31270</name>
</gene>
<accession>A0A1Z5HXB9</accession>
<evidence type="ECO:0000256" key="2">
    <source>
        <dbReference type="ARBA" id="ARBA00022692"/>
    </source>
</evidence>
<feature type="transmembrane region" description="Helical" evidence="5">
    <location>
        <begin position="362"/>
        <end position="383"/>
    </location>
</feature>
<feature type="transmembrane region" description="Helical" evidence="5">
    <location>
        <begin position="110"/>
        <end position="130"/>
    </location>
</feature>
<name>A0A1Z5HXB9_9FIRM</name>
<feature type="transmembrane region" description="Helical" evidence="5">
    <location>
        <begin position="416"/>
        <end position="436"/>
    </location>
</feature>
<feature type="transmembrane region" description="Helical" evidence="5">
    <location>
        <begin position="259"/>
        <end position="276"/>
    </location>
</feature>
<evidence type="ECO:0000256" key="5">
    <source>
        <dbReference type="SAM" id="Phobius"/>
    </source>
</evidence>
<feature type="transmembrane region" description="Helical" evidence="5">
    <location>
        <begin position="186"/>
        <end position="201"/>
    </location>
</feature>
<evidence type="ECO:0000313" key="8">
    <source>
        <dbReference type="Proteomes" id="UP000197032"/>
    </source>
</evidence>
<feature type="transmembrane region" description="Helical" evidence="5">
    <location>
        <begin position="23"/>
        <end position="43"/>
    </location>
</feature>
<comment type="subcellular location">
    <subcellularLocation>
        <location evidence="1">Membrane</location>
        <topology evidence="1">Multi-pass membrane protein</topology>
    </subcellularLocation>
</comment>
<dbReference type="InterPro" id="IPR007016">
    <property type="entry name" value="O-antigen_ligase-rel_domated"/>
</dbReference>
<dbReference type="EMBL" id="BDGJ01000197">
    <property type="protein sequence ID" value="GAW94007.1"/>
    <property type="molecule type" value="Genomic_DNA"/>
</dbReference>
<evidence type="ECO:0000256" key="3">
    <source>
        <dbReference type="ARBA" id="ARBA00022989"/>
    </source>
</evidence>
<keyword evidence="8" id="KW-1185">Reference proteome</keyword>
<feature type="domain" description="O-antigen ligase-related" evidence="6">
    <location>
        <begin position="216"/>
        <end position="361"/>
    </location>
</feature>
<feature type="transmembrane region" description="Helical" evidence="5">
    <location>
        <begin position="390"/>
        <end position="410"/>
    </location>
</feature>
<evidence type="ECO:0000256" key="1">
    <source>
        <dbReference type="ARBA" id="ARBA00004141"/>
    </source>
</evidence>
<comment type="caution">
    <text evidence="7">The sequence shown here is derived from an EMBL/GenBank/DDBJ whole genome shotgun (WGS) entry which is preliminary data.</text>
</comment>
<dbReference type="InterPro" id="IPR051533">
    <property type="entry name" value="WaaL-like"/>
</dbReference>
<proteinExistence type="predicted"/>
<feature type="transmembrane region" description="Helical" evidence="5">
    <location>
        <begin position="86"/>
        <end position="104"/>
    </location>
</feature>
<dbReference type="GO" id="GO:0016020">
    <property type="term" value="C:membrane"/>
    <property type="evidence" value="ECO:0007669"/>
    <property type="project" value="UniProtKB-SubCell"/>
</dbReference>
<keyword evidence="4 5" id="KW-0472">Membrane</keyword>
<feature type="transmembrane region" description="Helical" evidence="5">
    <location>
        <begin position="49"/>
        <end position="66"/>
    </location>
</feature>
<reference evidence="8" key="1">
    <citation type="journal article" date="2017" name="Appl. Environ. Microbiol.">
        <title>Genomic Analysis of Calderihabitans maritimus KKC1, a Thermophilic, Hydrogenogenic, Carboxydotrophic Bacterium Isolated from Marine Sediment.</title>
        <authorList>
            <person name="Omae K."/>
            <person name="Yoneda Y."/>
            <person name="Fukuyama Y."/>
            <person name="Yoshida T."/>
            <person name="Sako Y."/>
        </authorList>
    </citation>
    <scope>NUCLEOTIDE SEQUENCE [LARGE SCALE GENOMIC DNA]</scope>
    <source>
        <strain evidence="8">KKC1</strain>
    </source>
</reference>
<protein>
    <recommendedName>
        <fullName evidence="6">O-antigen ligase-related domain-containing protein</fullName>
    </recommendedName>
</protein>
<feature type="transmembrane region" description="Helical" evidence="5">
    <location>
        <begin position="231"/>
        <end position="252"/>
    </location>
</feature>
<dbReference type="PANTHER" id="PTHR37422:SF23">
    <property type="entry name" value="TEICHURONIC ACID BIOSYNTHESIS PROTEIN TUAE"/>
    <property type="match status" value="1"/>
</dbReference>
<keyword evidence="3 5" id="KW-1133">Transmembrane helix</keyword>
<evidence type="ECO:0000259" key="6">
    <source>
        <dbReference type="Pfam" id="PF04932"/>
    </source>
</evidence>
<dbReference type="Pfam" id="PF04932">
    <property type="entry name" value="Wzy_C"/>
    <property type="match status" value="1"/>
</dbReference>
<dbReference type="PANTHER" id="PTHR37422">
    <property type="entry name" value="TEICHURONIC ACID BIOSYNTHESIS PROTEIN TUAE"/>
    <property type="match status" value="1"/>
</dbReference>
<evidence type="ECO:0000313" key="7">
    <source>
        <dbReference type="EMBL" id="GAW94007.1"/>
    </source>
</evidence>
<dbReference type="AlphaFoldDB" id="A0A1Z5HXB9"/>
<dbReference type="Proteomes" id="UP000197032">
    <property type="component" value="Unassembled WGS sequence"/>
</dbReference>
<sequence length="446" mass="50175">MTGLGSFILKPTALSKVLNYERFLVLLWHLVVTTALFGHFLSWPKLPNIFAYRILLLLFIIFFIPYARNKGFKLFEGVPQVIKYYWGGWLVWLSWSAISLLWAADKLIVMRHIYLIFSSFCLVLFTSLFLSSELRLKRLTLLVFFITLIFMAIGLWESLTGNHLWVSGVKAKVFTPTAVFHNPNDFAAFLALALPFMYGMMRSTRHTILKLAILALLLFGFHLLLRTGGRASILAVLLEMAVGVWLIAFGRWGRIVKRGVITLFLIALIANSWPGAGEYVSNIMLGQIANMTEQLNSVSLADPSVSNRLKLSLYALQVGSRYYWMGAGGGNAEYHLRQSASDTMGVSSVHNWWIELLVDYGAGIWILHVTGYVALTFMLYRVFRTSDSRILRIWAEVALLSLTGFSLAVLGPSGVIGLRYFWIIIGFALAVVTCHYTKGNTGSENL</sequence>